<accession>A0A5J4KXI8</accession>
<feature type="domain" description="Methyltransferase" evidence="1">
    <location>
        <begin position="50"/>
        <end position="128"/>
    </location>
</feature>
<evidence type="ECO:0000313" key="3">
    <source>
        <dbReference type="Proteomes" id="UP000326912"/>
    </source>
</evidence>
<dbReference type="InterPro" id="IPR025714">
    <property type="entry name" value="Methyltranfer_dom"/>
</dbReference>
<dbReference type="EMBL" id="BKZW01000002">
    <property type="protein sequence ID" value="GER89906.1"/>
    <property type="molecule type" value="Genomic_DNA"/>
</dbReference>
<dbReference type="Proteomes" id="UP000326912">
    <property type="component" value="Unassembled WGS sequence"/>
</dbReference>
<dbReference type="AlphaFoldDB" id="A0A5J4KXI8"/>
<sequence length="286" mass="32660">MSNDSIHQLAQQYGPFASFTHTDIGPIAYDYHGDSPVEEMQRLLERYAQAGSQILDIGCGAGQTLCSLAGRVRHIWGIDRNQELLTLARQSLVDNAISNATLLSGDVVTDDIIEQIADDSIDMAFSQRGPNMNRQLVRKLRADGIFIQELVSSANSYPLQEIFGRKSYSPYIYGEQQVLLSQYAELALLPISSKEYMYESYYRDRDHLEMLLQSHNGTALISDWRWGDRPYLPEHDRKALDLYVQYNTTSKGIRLLGQRRIFVLRKRSEPFYPIDCAIHNSRTSNQ</sequence>
<dbReference type="Pfam" id="PF13847">
    <property type="entry name" value="Methyltransf_31"/>
    <property type="match status" value="1"/>
</dbReference>
<comment type="caution">
    <text evidence="2">The sequence shown here is derived from an EMBL/GenBank/DDBJ whole genome shotgun (WGS) entry which is preliminary data.</text>
</comment>
<dbReference type="CDD" id="cd02440">
    <property type="entry name" value="AdoMet_MTases"/>
    <property type="match status" value="1"/>
</dbReference>
<evidence type="ECO:0000259" key="1">
    <source>
        <dbReference type="Pfam" id="PF13847"/>
    </source>
</evidence>
<dbReference type="RefSeq" id="WP_151757719.1">
    <property type="nucleotide sequence ID" value="NZ_BKZW01000002.1"/>
</dbReference>
<gene>
    <name evidence="2" type="ORF">KDW_40680</name>
</gene>
<dbReference type="InterPro" id="IPR029063">
    <property type="entry name" value="SAM-dependent_MTases_sf"/>
</dbReference>
<name>A0A5J4KXI8_9CHLR</name>
<organism evidence="2 3">
    <name type="scientific">Dictyobacter vulcani</name>
    <dbReference type="NCBI Taxonomy" id="2607529"/>
    <lineage>
        <taxon>Bacteria</taxon>
        <taxon>Bacillati</taxon>
        <taxon>Chloroflexota</taxon>
        <taxon>Ktedonobacteria</taxon>
        <taxon>Ktedonobacterales</taxon>
        <taxon>Dictyobacteraceae</taxon>
        <taxon>Dictyobacter</taxon>
    </lineage>
</organism>
<dbReference type="Gene3D" id="3.40.50.150">
    <property type="entry name" value="Vaccinia Virus protein VP39"/>
    <property type="match status" value="1"/>
</dbReference>
<dbReference type="SUPFAM" id="SSF53335">
    <property type="entry name" value="S-adenosyl-L-methionine-dependent methyltransferases"/>
    <property type="match status" value="1"/>
</dbReference>
<reference evidence="2 3" key="1">
    <citation type="submission" date="2019-10" db="EMBL/GenBank/DDBJ databases">
        <title>Dictyobacter vulcani sp. nov., within the class Ktedonobacteria, isolated from soil of volcanic Mt. Zao.</title>
        <authorList>
            <person name="Zheng Y."/>
            <person name="Wang C.M."/>
            <person name="Sakai Y."/>
            <person name="Abe K."/>
            <person name="Yokota A."/>
            <person name="Yabe S."/>
        </authorList>
    </citation>
    <scope>NUCLEOTIDE SEQUENCE [LARGE SCALE GENOMIC DNA]</scope>
    <source>
        <strain evidence="2 3">W12</strain>
    </source>
</reference>
<evidence type="ECO:0000313" key="2">
    <source>
        <dbReference type="EMBL" id="GER89906.1"/>
    </source>
</evidence>
<proteinExistence type="predicted"/>
<protein>
    <recommendedName>
        <fullName evidence="1">Methyltransferase domain-containing protein</fullName>
    </recommendedName>
</protein>
<keyword evidence="3" id="KW-1185">Reference proteome</keyword>